<dbReference type="InterPro" id="IPR036852">
    <property type="entry name" value="Peptidase_S8/S53_dom_sf"/>
</dbReference>
<dbReference type="Proteomes" id="UP000464657">
    <property type="component" value="Chromosome"/>
</dbReference>
<evidence type="ECO:0000259" key="7">
    <source>
        <dbReference type="Pfam" id="PF00082"/>
    </source>
</evidence>
<evidence type="ECO:0000256" key="4">
    <source>
        <dbReference type="ARBA" id="ARBA00022825"/>
    </source>
</evidence>
<dbReference type="InterPro" id="IPR000209">
    <property type="entry name" value="Peptidase_S8/S53_dom"/>
</dbReference>
<evidence type="ECO:0000313" key="8">
    <source>
        <dbReference type="EMBL" id="QHI37812.1"/>
    </source>
</evidence>
<dbReference type="PROSITE" id="PS51257">
    <property type="entry name" value="PROKAR_LIPOPROTEIN"/>
    <property type="match status" value="1"/>
</dbReference>
<dbReference type="OrthoDB" id="944909at2"/>
<dbReference type="RefSeq" id="WP_160130405.1">
    <property type="nucleotide sequence ID" value="NZ_CP019288.1"/>
</dbReference>
<dbReference type="EC" id="3.4.21.-" evidence="8"/>
<feature type="chain" id="PRO_5029879990" evidence="6">
    <location>
        <begin position="21"/>
        <end position="441"/>
    </location>
</feature>
<dbReference type="AlphaFoldDB" id="A0A7L4ZME0"/>
<sequence>MKKVFVNCCALLLMTFISCQKETINTEGTETVKESEITQKGDGSASNAEVGNELVILYPDGTTEAEKILKRAEYNIEEFKKCECADPNLELWVFSKREAGGGGLEDKRATAKSDEEIEGAEFNPNIKISETMFVDFAGIGSPSDGIAKRVASNQGVTVAVLDTGIMYDYEGFTTPFLYNSDQNGCNDNGYTELFGWNFVDENNNPYDNHQGRHGTIVTQLIASKFEAANVNYQILPVKVASETGNIRYFDALCGFQFAANKPDVDIINMSFGWYHHERELLEKFIIDVEDRILVVTSAGNKGTNNDMTTHYPSSYEVDNILAIAGLGSGGTPSNTPSSYYDAVVLNPNGSSSNSNSGLASFSNRGTMSVDIAAPSEQIPFIYNNETFYVDGTSYSAALTSGYSGTLHLNGMTGIALRAKVLENSVYNANLSEIQYSSHIPD</sequence>
<accession>A0A7L4ZME0</accession>
<dbReference type="SUPFAM" id="SSF52743">
    <property type="entry name" value="Subtilisin-like"/>
    <property type="match status" value="1"/>
</dbReference>
<keyword evidence="3 5" id="KW-0378">Hydrolase</keyword>
<dbReference type="PANTHER" id="PTHR43806">
    <property type="entry name" value="PEPTIDASE S8"/>
    <property type="match status" value="1"/>
</dbReference>
<keyword evidence="9" id="KW-1185">Reference proteome</keyword>
<evidence type="ECO:0000256" key="3">
    <source>
        <dbReference type="ARBA" id="ARBA00022801"/>
    </source>
</evidence>
<evidence type="ECO:0000313" key="9">
    <source>
        <dbReference type="Proteomes" id="UP000464657"/>
    </source>
</evidence>
<dbReference type="GO" id="GO:0006508">
    <property type="term" value="P:proteolysis"/>
    <property type="evidence" value="ECO:0007669"/>
    <property type="project" value="UniProtKB-KW"/>
</dbReference>
<feature type="signal peptide" evidence="6">
    <location>
        <begin position="1"/>
        <end position="20"/>
    </location>
</feature>
<feature type="active site" description="Charge relay system" evidence="5">
    <location>
        <position position="162"/>
    </location>
</feature>
<name>A0A7L4ZME0_9FLAO</name>
<evidence type="ECO:0000256" key="2">
    <source>
        <dbReference type="ARBA" id="ARBA00022670"/>
    </source>
</evidence>
<dbReference type="PROSITE" id="PS51892">
    <property type="entry name" value="SUBTILASE"/>
    <property type="match status" value="1"/>
</dbReference>
<dbReference type="Gene3D" id="3.40.50.200">
    <property type="entry name" value="Peptidase S8/S53 domain"/>
    <property type="match status" value="1"/>
</dbReference>
<dbReference type="Pfam" id="PF00082">
    <property type="entry name" value="Peptidase_S8"/>
    <property type="match status" value="1"/>
</dbReference>
<dbReference type="InterPro" id="IPR023827">
    <property type="entry name" value="Peptidase_S8_Asp-AS"/>
</dbReference>
<gene>
    <name evidence="8" type="ORF">IMCC3317_31950</name>
</gene>
<evidence type="ECO:0000256" key="6">
    <source>
        <dbReference type="SAM" id="SignalP"/>
    </source>
</evidence>
<proteinExistence type="inferred from homology"/>
<reference evidence="8 9" key="1">
    <citation type="journal article" date="2013" name="Int. J. Syst. Evol. Microbiol.">
        <title>Kordia antarctica sp. nov., isolated from Antarctic seawater.</title>
        <authorList>
            <person name="Baek K."/>
            <person name="Choi A."/>
            <person name="Kang I."/>
            <person name="Lee K."/>
            <person name="Cho J.C."/>
        </authorList>
    </citation>
    <scope>NUCLEOTIDE SEQUENCE [LARGE SCALE GENOMIC DNA]</scope>
    <source>
        <strain evidence="8 9">IMCC3317</strain>
    </source>
</reference>
<dbReference type="KEGG" id="kan:IMCC3317_31950"/>
<keyword evidence="6" id="KW-0732">Signal</keyword>
<feature type="domain" description="Peptidase S8/S53" evidence="7">
    <location>
        <begin position="154"/>
        <end position="406"/>
    </location>
</feature>
<keyword evidence="2 5" id="KW-0645">Protease</keyword>
<organism evidence="8 9">
    <name type="scientific">Kordia antarctica</name>
    <dbReference type="NCBI Taxonomy" id="1218801"/>
    <lineage>
        <taxon>Bacteria</taxon>
        <taxon>Pseudomonadati</taxon>
        <taxon>Bacteroidota</taxon>
        <taxon>Flavobacteriia</taxon>
        <taxon>Flavobacteriales</taxon>
        <taxon>Flavobacteriaceae</taxon>
        <taxon>Kordia</taxon>
    </lineage>
</organism>
<evidence type="ECO:0000256" key="5">
    <source>
        <dbReference type="PROSITE-ProRule" id="PRU01240"/>
    </source>
</evidence>
<dbReference type="InterPro" id="IPR050131">
    <property type="entry name" value="Peptidase_S8_subtilisin-like"/>
</dbReference>
<dbReference type="GO" id="GO:0004252">
    <property type="term" value="F:serine-type endopeptidase activity"/>
    <property type="evidence" value="ECO:0007669"/>
    <property type="project" value="UniProtKB-UniRule"/>
</dbReference>
<feature type="active site" description="Charge relay system" evidence="5">
    <location>
        <position position="213"/>
    </location>
</feature>
<evidence type="ECO:0000256" key="1">
    <source>
        <dbReference type="ARBA" id="ARBA00011073"/>
    </source>
</evidence>
<dbReference type="PANTHER" id="PTHR43806:SF11">
    <property type="entry name" value="CEREVISIN-RELATED"/>
    <property type="match status" value="1"/>
</dbReference>
<keyword evidence="4 5" id="KW-0720">Serine protease</keyword>
<dbReference type="EMBL" id="CP019288">
    <property type="protein sequence ID" value="QHI37812.1"/>
    <property type="molecule type" value="Genomic_DNA"/>
</dbReference>
<comment type="similarity">
    <text evidence="1 5">Belongs to the peptidase S8 family.</text>
</comment>
<feature type="active site" description="Charge relay system" evidence="5">
    <location>
        <position position="393"/>
    </location>
</feature>
<dbReference type="PRINTS" id="PR00723">
    <property type="entry name" value="SUBTILISIN"/>
</dbReference>
<dbReference type="PROSITE" id="PS00136">
    <property type="entry name" value="SUBTILASE_ASP"/>
    <property type="match status" value="1"/>
</dbReference>
<dbReference type="InterPro" id="IPR015500">
    <property type="entry name" value="Peptidase_S8_subtilisin-rel"/>
</dbReference>
<protein>
    <submittedName>
        <fullName evidence="8">Thermophilic serine proteinase</fullName>
        <ecNumber evidence="8">3.4.21.-</ecNumber>
    </submittedName>
</protein>